<dbReference type="RefSeq" id="WP_266086355.1">
    <property type="nucleotide sequence ID" value="NZ_RKLV01000003.1"/>
</dbReference>
<sequence length="240" mass="26454">MCTVVFAYGVFDGVAVASNRDESYGRSYSLPGRRQNADGWSFAPRDERAGGTWIGFNGEGVFVTLSNLPVERDDARSRGSLVDELLRAPSVEKAQRVLRNSYDRYTYEGFNVVVASSDDCFVGVNDSGLRTVEPDGGVHVVTNSPFDDPDEKARRVAEAVDDPRRYHTPIDWLDSVRPVLADHDLGVCVHGDGRGTTSSNLVYTAPQADGSYWLFADGAPCGTTYRRVFPDRGKSFNLRR</sequence>
<evidence type="ECO:0000313" key="1">
    <source>
        <dbReference type="EMBL" id="MCX2818511.1"/>
    </source>
</evidence>
<dbReference type="Gene3D" id="3.60.60.10">
    <property type="entry name" value="Penicillin V Acylase, Chain A"/>
    <property type="match status" value="1"/>
</dbReference>
<proteinExistence type="predicted"/>
<dbReference type="InterPro" id="IPR008551">
    <property type="entry name" value="TANGO2"/>
</dbReference>
<dbReference type="Pfam" id="PF05742">
    <property type="entry name" value="TANGO2"/>
    <property type="match status" value="1"/>
</dbReference>
<evidence type="ECO:0000313" key="2">
    <source>
        <dbReference type="Proteomes" id="UP001149411"/>
    </source>
</evidence>
<gene>
    <name evidence="1" type="ORF">EGH25_03970</name>
</gene>
<dbReference type="EMBL" id="RKLV01000003">
    <property type="protein sequence ID" value="MCX2818511.1"/>
    <property type="molecule type" value="Genomic_DNA"/>
</dbReference>
<protein>
    <submittedName>
        <fullName evidence="1">NRDE family protein</fullName>
    </submittedName>
</protein>
<organism evidence="1 2">
    <name type="scientific">Halorutilus salinus</name>
    <dbReference type="NCBI Taxonomy" id="2487751"/>
    <lineage>
        <taxon>Archaea</taxon>
        <taxon>Methanobacteriati</taxon>
        <taxon>Methanobacteriota</taxon>
        <taxon>Stenosarchaea group</taxon>
        <taxon>Halobacteria</taxon>
        <taxon>Halorutilales</taxon>
        <taxon>Halorutilaceae</taxon>
        <taxon>Halorutilus</taxon>
    </lineage>
</organism>
<dbReference type="PANTHER" id="PTHR17985">
    <property type="entry name" value="SER/THR-RICH PROTEIN T10 IN DGCR REGION"/>
    <property type="match status" value="1"/>
</dbReference>
<dbReference type="AlphaFoldDB" id="A0A9Q4GIQ5"/>
<reference evidence="1" key="1">
    <citation type="submission" date="2022-09" db="EMBL/GenBank/DDBJ databases">
        <title>Haloadaptaus new haloarchaeum isolated from saline soil.</title>
        <authorList>
            <person name="Duran-Viseras A."/>
            <person name="Sanchez-Porro C."/>
            <person name="Ventosa A."/>
        </authorList>
    </citation>
    <scope>NUCLEOTIDE SEQUENCE</scope>
    <source>
        <strain evidence="1">F3-133</strain>
    </source>
</reference>
<dbReference type="Proteomes" id="UP001149411">
    <property type="component" value="Unassembled WGS sequence"/>
</dbReference>
<dbReference type="PANTHER" id="PTHR17985:SF8">
    <property type="entry name" value="TRANSPORT AND GOLGI ORGANIZATION PROTEIN 2 HOMOLOG"/>
    <property type="match status" value="1"/>
</dbReference>
<keyword evidence="2" id="KW-1185">Reference proteome</keyword>
<name>A0A9Q4GIQ5_9EURY</name>
<comment type="caution">
    <text evidence="1">The sequence shown here is derived from an EMBL/GenBank/DDBJ whole genome shotgun (WGS) entry which is preliminary data.</text>
</comment>
<accession>A0A9Q4GIQ5</accession>